<dbReference type="PANTHER" id="PTHR46064">
    <property type="entry name" value="QUEUINE TRNA-RIBOSYLTRANSFERASE ACCESSORY SUBUNIT 2"/>
    <property type="match status" value="1"/>
</dbReference>
<dbReference type="SUPFAM" id="SSF51713">
    <property type="entry name" value="tRNA-guanine transglycosylase"/>
    <property type="match status" value="1"/>
</dbReference>
<evidence type="ECO:0000256" key="5">
    <source>
        <dbReference type="HAMAP-Rule" id="MF_03043"/>
    </source>
</evidence>
<comment type="caution">
    <text evidence="7">The sequence shown here is derived from an EMBL/GenBank/DDBJ whole genome shotgun (WGS) entry which is preliminary data.</text>
</comment>
<dbReference type="EMBL" id="JARVKF010000009">
    <property type="protein sequence ID" value="KAK9425939.1"/>
    <property type="molecule type" value="Genomic_DNA"/>
</dbReference>
<dbReference type="PANTHER" id="PTHR46064:SF1">
    <property type="entry name" value="QUEUINE TRNA-RIBOSYLTRANSFERASE ACCESSORY SUBUNIT 2"/>
    <property type="match status" value="1"/>
</dbReference>
<accession>A0ABR2VHH1</accession>
<dbReference type="InterPro" id="IPR002616">
    <property type="entry name" value="tRNA_ribo_trans-like"/>
</dbReference>
<comment type="similarity">
    <text evidence="5">Belongs to the queuine tRNA-ribosyltransferase family. QTRT2 subfamily.</text>
</comment>
<evidence type="ECO:0000313" key="7">
    <source>
        <dbReference type="EMBL" id="KAK9425939.1"/>
    </source>
</evidence>
<proteinExistence type="inferred from homology"/>
<dbReference type="Pfam" id="PF01702">
    <property type="entry name" value="TGT"/>
    <property type="match status" value="1"/>
</dbReference>
<sequence length="488" mass="53462">MVNMSNPGTGDDMVFRIHKAANGAAARLGQLTLPQKKPFETPNFIGIASRGAIPHLTVDVLQKHTEMHGAYMALEDFIEKSIKRAGPAIYSAPENGHSRLHSYTALPSEVVTIMGARRYPAVVAPMGNGAKHLSIFTSTGFQSLELERFCNAILTLKPDLVIPMADLTFDTGTRSVKRLRRMLERTDEWVEGFFKALDPNDKLKPLGIHVFAPTLPAEYSLQWEYLNRLSEDHAHKLSGLAIYDADILVDLEAHAPLASLPRLSMDSPASPHQILRQVQLGVDVFAIPFLNSASDGGTALAFSFPPPPREAGGVIPLGINLWSKEYQVSVKPLMDGCSCYTCTKHHRAYICHLLDAREMLSWTLLQIHNHHVISEFFKGIRSAIADGTLDQKVTDFALVYDNELPYSTGERPRARGYHFKSEAAQPKYNDSPWKSFDGNPSDDQALAGEVAGLAVTGAAEVKADAPLAPEDAAAGLDEKGFAQVDEKL</sequence>
<dbReference type="HAMAP" id="MF_03043">
    <property type="entry name" value="QTRT2"/>
    <property type="match status" value="1"/>
</dbReference>
<dbReference type="InterPro" id="IPR050852">
    <property type="entry name" value="Queuine_tRNA-ribosyltrfase"/>
</dbReference>
<dbReference type="NCBIfam" id="TIGR00449">
    <property type="entry name" value="tgt_general"/>
    <property type="match status" value="1"/>
</dbReference>
<keyword evidence="4 5" id="KW-0862">Zinc</keyword>
<keyword evidence="2 5" id="KW-0819">tRNA processing</keyword>
<name>A0ABR2VHH1_9PEZI</name>
<protein>
    <recommendedName>
        <fullName evidence="5">Queuine tRNA-ribosyltransferase accessory subunit 2</fullName>
    </recommendedName>
    <alternativeName>
        <fullName evidence="5">Queuine tRNA-ribosyltransferase domain-containing protein 1</fullName>
    </alternativeName>
</protein>
<keyword evidence="8" id="KW-1185">Reference proteome</keyword>
<comment type="function">
    <text evidence="5">Non-catalytic subunit of the queuine tRNA-ribosyltransferase (TGT) that catalyzes the base-exchange of a guanine (G) residue with queuine (Q) at position 34 (anticodon wobble position) in tRNAs with GU(N) anticodons (tRNA-Asp, -Asn, -His and -Tyr), resulting in the hypermodified nucleoside queuosine (7-(((4,5-cis-dihydroxy-2-cyclopenten-1-yl)amino)methyl)-7-deazaguanosine).</text>
</comment>
<keyword evidence="3 5" id="KW-0479">Metal-binding</keyword>
<evidence type="ECO:0000259" key="6">
    <source>
        <dbReference type="Pfam" id="PF01702"/>
    </source>
</evidence>
<comment type="subcellular location">
    <subcellularLocation>
        <location evidence="5">Cytoplasm</location>
    </subcellularLocation>
</comment>
<dbReference type="InterPro" id="IPR028592">
    <property type="entry name" value="QTRTD1"/>
</dbReference>
<comment type="cofactor">
    <cofactor evidence="5">
        <name>Zn(2+)</name>
        <dbReference type="ChEBI" id="CHEBI:29105"/>
    </cofactor>
    <text evidence="5">Binds 1 zinc ion per subunit.</text>
</comment>
<reference evidence="7 8" key="1">
    <citation type="journal article" date="2024" name="J. Plant Pathol.">
        <title>Sequence and assembly of the genome of Seiridium unicorne, isolate CBS 538.82, causal agent of cypress canker disease.</title>
        <authorList>
            <person name="Scali E."/>
            <person name="Rocca G.D."/>
            <person name="Danti R."/>
            <person name="Garbelotto M."/>
            <person name="Barberini S."/>
            <person name="Baroncelli R."/>
            <person name="Emiliani G."/>
        </authorList>
    </citation>
    <scope>NUCLEOTIDE SEQUENCE [LARGE SCALE GENOMIC DNA]</scope>
    <source>
        <strain evidence="7 8">BM-138-508</strain>
    </source>
</reference>
<evidence type="ECO:0000256" key="4">
    <source>
        <dbReference type="ARBA" id="ARBA00022833"/>
    </source>
</evidence>
<dbReference type="Gene3D" id="3.20.20.105">
    <property type="entry name" value="Queuine tRNA-ribosyltransferase-like"/>
    <property type="match status" value="1"/>
</dbReference>
<dbReference type="Proteomes" id="UP001408356">
    <property type="component" value="Unassembled WGS sequence"/>
</dbReference>
<evidence type="ECO:0000256" key="3">
    <source>
        <dbReference type="ARBA" id="ARBA00022723"/>
    </source>
</evidence>
<feature type="binding site" evidence="5">
    <location>
        <position position="342"/>
    </location>
    <ligand>
        <name>Zn(2+)</name>
        <dbReference type="ChEBI" id="CHEBI:29105"/>
    </ligand>
</feature>
<keyword evidence="1 5" id="KW-0963">Cytoplasm</keyword>
<feature type="binding site" evidence="5">
    <location>
        <position position="339"/>
    </location>
    <ligand>
        <name>Zn(2+)</name>
        <dbReference type="ChEBI" id="CHEBI:29105"/>
    </ligand>
</feature>
<evidence type="ECO:0000256" key="1">
    <source>
        <dbReference type="ARBA" id="ARBA00022490"/>
    </source>
</evidence>
<evidence type="ECO:0000256" key="2">
    <source>
        <dbReference type="ARBA" id="ARBA00022694"/>
    </source>
</evidence>
<feature type="binding site" evidence="5">
    <location>
        <position position="337"/>
    </location>
    <ligand>
        <name>Zn(2+)</name>
        <dbReference type="ChEBI" id="CHEBI:29105"/>
    </ligand>
</feature>
<feature type="domain" description="tRNA-guanine(15) transglycosylase-like" evidence="6">
    <location>
        <begin position="25"/>
        <end position="398"/>
    </location>
</feature>
<organism evidence="7 8">
    <name type="scientific">Seiridium unicorne</name>
    <dbReference type="NCBI Taxonomy" id="138068"/>
    <lineage>
        <taxon>Eukaryota</taxon>
        <taxon>Fungi</taxon>
        <taxon>Dikarya</taxon>
        <taxon>Ascomycota</taxon>
        <taxon>Pezizomycotina</taxon>
        <taxon>Sordariomycetes</taxon>
        <taxon>Xylariomycetidae</taxon>
        <taxon>Amphisphaeriales</taxon>
        <taxon>Sporocadaceae</taxon>
        <taxon>Seiridium</taxon>
    </lineage>
</organism>
<dbReference type="InterPro" id="IPR036511">
    <property type="entry name" value="TGT-like_sf"/>
</dbReference>
<gene>
    <name evidence="7" type="ORF">SUNI508_12740</name>
</gene>
<feature type="binding site" evidence="5">
    <location>
        <position position="368"/>
    </location>
    <ligand>
        <name>Zn(2+)</name>
        <dbReference type="ChEBI" id="CHEBI:29105"/>
    </ligand>
</feature>
<comment type="subunit">
    <text evidence="5">Heterodimer of a catalytic subunit and an accessory subunit.</text>
</comment>
<evidence type="ECO:0000313" key="8">
    <source>
        <dbReference type="Proteomes" id="UP001408356"/>
    </source>
</evidence>